<keyword evidence="2" id="KW-0479">Metal-binding</keyword>
<feature type="domain" description="4Fe-4S ferredoxin-type" evidence="5">
    <location>
        <begin position="1"/>
        <end position="27"/>
    </location>
</feature>
<feature type="non-terminal residue" evidence="6">
    <location>
        <position position="200"/>
    </location>
</feature>
<protein>
    <recommendedName>
        <fullName evidence="5">4Fe-4S ferredoxin-type domain-containing protein</fullName>
    </recommendedName>
</protein>
<dbReference type="AlphaFoldDB" id="A0A382EL64"/>
<dbReference type="EMBL" id="UINC01044759">
    <property type="protein sequence ID" value="SVB50643.1"/>
    <property type="molecule type" value="Genomic_DNA"/>
</dbReference>
<dbReference type="GO" id="GO:0051539">
    <property type="term" value="F:4 iron, 4 sulfur cluster binding"/>
    <property type="evidence" value="ECO:0007669"/>
    <property type="project" value="UniProtKB-KW"/>
</dbReference>
<dbReference type="InterPro" id="IPR017900">
    <property type="entry name" value="4Fe4S_Fe_S_CS"/>
</dbReference>
<dbReference type="PANTHER" id="PTHR43177">
    <property type="entry name" value="PROTEIN NRFC"/>
    <property type="match status" value="1"/>
</dbReference>
<keyword evidence="1" id="KW-0004">4Fe-4S</keyword>
<evidence type="ECO:0000256" key="1">
    <source>
        <dbReference type="ARBA" id="ARBA00022485"/>
    </source>
</evidence>
<dbReference type="PANTHER" id="PTHR43177:SF3">
    <property type="entry name" value="PROTEIN NRFC HOMOLOG"/>
    <property type="match status" value="1"/>
</dbReference>
<gene>
    <name evidence="6" type="ORF">METZ01_LOCUS203497</name>
</gene>
<dbReference type="PROSITE" id="PS51379">
    <property type="entry name" value="4FE4S_FER_2"/>
    <property type="match status" value="2"/>
</dbReference>
<sequence>MVIDLNSCVGCQTCTIACKHANDTPPGVQWRKVIDVELGQFPNVERLFLVTGCQHCANPPCVPVCPTGATRQRSDGLVTMNYDTCIGCGYCAVACPYQARTIVHQQDWYYGEPTAQEEHVAHKNRIGVANKCTFCIDKLDDGLAQGLTPGVDADATPACANSCIATAIHFGDFNDPDSSISQLAAGNDAFQMHQDLGTDP</sequence>
<proteinExistence type="predicted"/>
<accession>A0A382EL64</accession>
<organism evidence="6">
    <name type="scientific">marine metagenome</name>
    <dbReference type="NCBI Taxonomy" id="408172"/>
    <lineage>
        <taxon>unclassified sequences</taxon>
        <taxon>metagenomes</taxon>
        <taxon>ecological metagenomes</taxon>
    </lineage>
</organism>
<keyword evidence="3" id="KW-0408">Iron</keyword>
<dbReference type="InterPro" id="IPR050954">
    <property type="entry name" value="ET_IronSulfur_Cluster-Binding"/>
</dbReference>
<evidence type="ECO:0000256" key="4">
    <source>
        <dbReference type="ARBA" id="ARBA00023014"/>
    </source>
</evidence>
<dbReference type="CDD" id="cd10551">
    <property type="entry name" value="PsrB"/>
    <property type="match status" value="1"/>
</dbReference>
<dbReference type="PROSITE" id="PS00198">
    <property type="entry name" value="4FE4S_FER_1"/>
    <property type="match status" value="1"/>
</dbReference>
<dbReference type="InterPro" id="IPR017896">
    <property type="entry name" value="4Fe4S_Fe-S-bd"/>
</dbReference>
<name>A0A382EL64_9ZZZZ</name>
<keyword evidence="4" id="KW-0411">Iron-sulfur</keyword>
<evidence type="ECO:0000256" key="3">
    <source>
        <dbReference type="ARBA" id="ARBA00023004"/>
    </source>
</evidence>
<dbReference type="Pfam" id="PF13247">
    <property type="entry name" value="Fer4_11"/>
    <property type="match status" value="1"/>
</dbReference>
<evidence type="ECO:0000256" key="2">
    <source>
        <dbReference type="ARBA" id="ARBA00022723"/>
    </source>
</evidence>
<dbReference type="SUPFAM" id="SSF54862">
    <property type="entry name" value="4Fe-4S ferredoxins"/>
    <property type="match status" value="1"/>
</dbReference>
<dbReference type="GO" id="GO:0046872">
    <property type="term" value="F:metal ion binding"/>
    <property type="evidence" value="ECO:0007669"/>
    <property type="project" value="UniProtKB-KW"/>
</dbReference>
<evidence type="ECO:0000313" key="6">
    <source>
        <dbReference type="EMBL" id="SVB50643.1"/>
    </source>
</evidence>
<reference evidence="6" key="1">
    <citation type="submission" date="2018-05" db="EMBL/GenBank/DDBJ databases">
        <authorList>
            <person name="Lanie J.A."/>
            <person name="Ng W.-L."/>
            <person name="Kazmierczak K.M."/>
            <person name="Andrzejewski T.M."/>
            <person name="Davidsen T.M."/>
            <person name="Wayne K.J."/>
            <person name="Tettelin H."/>
            <person name="Glass J.I."/>
            <person name="Rusch D."/>
            <person name="Podicherti R."/>
            <person name="Tsui H.-C.T."/>
            <person name="Winkler M.E."/>
        </authorList>
    </citation>
    <scope>NUCLEOTIDE SEQUENCE</scope>
</reference>
<feature type="domain" description="4Fe-4S ferredoxin-type" evidence="5">
    <location>
        <begin position="76"/>
        <end position="105"/>
    </location>
</feature>
<dbReference type="Gene3D" id="3.30.70.20">
    <property type="match status" value="2"/>
</dbReference>
<evidence type="ECO:0000259" key="5">
    <source>
        <dbReference type="PROSITE" id="PS51379"/>
    </source>
</evidence>